<feature type="compositionally biased region" description="Basic and acidic residues" evidence="1">
    <location>
        <begin position="516"/>
        <end position="525"/>
    </location>
</feature>
<sequence length="767" mass="85310">MELKQSQSFQRSETTRFHPLLSHISDDSHEDPKRSSSQIEQQVDAFLSAPIFSAAAYDLVIRSASANLTVIPDITPQYGLLGIEVGEEEGCSVEAGQRLLLANLNMPWSAFICGSQGAGKSHTLSCLLESSLLKDNSAGELPNPLAGLVMHYDAFTSSNTSQLCEAVYLCSSGIPVTIMVSPSNIWSMKRLYGELSLHNNGGLPPRVVPLYLDEDQLDSSRILKLMAFDPNSDTVPLYMGAVMSIIREIAMSGVKFTYTLFRQRLAGVRWTSGQEIPLNMRLQMLDTFLAPSTKTKIMKPAAAEENIWSFQPGSLTIVDLSDPFMSTGDACCLFSICLSIFLEKRGECGQVVVLDEAHKFLLQSGDAKVLTNELKSVIRQQRHTGTRVLIATQEPTLSPDLIDLANVTFVHRFQSPTWYSTLKKHLAGADRDDLFHEIVALRTGEAFLFCPTARVVVDGNITKCKQLDNLGEKRLRIRMRQRITADGGKSIMANDQKKISSMIMETVRMHVVTGKSSHENSDKKARSNIPNPSSECSSSKLITPSKISNGQKIETSTGQDKGKRATAAPATVTSSNNQVGKRDKNDPSTMVNGNASQSSIQPSGQKSNHELNSHKLIQTKAQLISSIEQHVSVAVTDPTLLTTIEMSKTQKKKLFRIYRQTIELLPELIRIDQMREIFFQRFECSNFNIFRAISKILNGFNQLIQLLVNNTSLKLSIEVKVAHSAINYVIYRVLFYISTHINYHHQPYSFRQEQNSHYIHKCSGISL</sequence>
<feature type="compositionally biased region" description="Basic and acidic residues" evidence="1">
    <location>
        <begin position="24"/>
        <end position="34"/>
    </location>
</feature>
<dbReference type="InterPro" id="IPR027417">
    <property type="entry name" value="P-loop_NTPase"/>
</dbReference>
<name>A0A384JP70_BOTFB</name>
<feature type="compositionally biased region" description="Polar residues" evidence="1">
    <location>
        <begin position="528"/>
        <end position="559"/>
    </location>
</feature>
<gene>
    <name evidence="2" type="ORF">BCIN_08g01400</name>
</gene>
<dbReference type="OrthoDB" id="2316594at2759"/>
<feature type="region of interest" description="Disordered" evidence="1">
    <location>
        <begin position="20"/>
        <end position="39"/>
    </location>
</feature>
<protein>
    <recommendedName>
        <fullName evidence="4">AAA+ ATPase domain-containing protein</fullName>
    </recommendedName>
</protein>
<evidence type="ECO:0008006" key="4">
    <source>
        <dbReference type="Google" id="ProtNLM"/>
    </source>
</evidence>
<dbReference type="Gene3D" id="3.40.50.300">
    <property type="entry name" value="P-loop containing nucleotide triphosphate hydrolases"/>
    <property type="match status" value="1"/>
</dbReference>
<dbReference type="AlphaFoldDB" id="A0A384JP70"/>
<dbReference type="KEGG" id="bfu:BCIN_08g01400"/>
<accession>A0A384JP70</accession>
<dbReference type="RefSeq" id="XP_024550181.1">
    <property type="nucleotide sequence ID" value="XM_024694394.1"/>
</dbReference>
<organism evidence="2 3">
    <name type="scientific">Botryotinia fuckeliana (strain B05.10)</name>
    <name type="common">Noble rot fungus</name>
    <name type="synonym">Botrytis cinerea</name>
    <dbReference type="NCBI Taxonomy" id="332648"/>
    <lineage>
        <taxon>Eukaryota</taxon>
        <taxon>Fungi</taxon>
        <taxon>Dikarya</taxon>
        <taxon>Ascomycota</taxon>
        <taxon>Pezizomycotina</taxon>
        <taxon>Leotiomycetes</taxon>
        <taxon>Helotiales</taxon>
        <taxon>Sclerotiniaceae</taxon>
        <taxon>Botrytis</taxon>
    </lineage>
</organism>
<keyword evidence="3" id="KW-1185">Reference proteome</keyword>
<evidence type="ECO:0000313" key="2">
    <source>
        <dbReference type="EMBL" id="ATZ52405.1"/>
    </source>
</evidence>
<proteinExistence type="predicted"/>
<evidence type="ECO:0000256" key="1">
    <source>
        <dbReference type="SAM" id="MobiDB-lite"/>
    </source>
</evidence>
<dbReference type="Proteomes" id="UP000001798">
    <property type="component" value="Chromosome 8"/>
</dbReference>
<reference evidence="2 3" key="1">
    <citation type="journal article" date="2011" name="PLoS Genet.">
        <title>Genomic analysis of the necrotrophic fungal pathogens Sclerotinia sclerotiorum and Botrytis cinerea.</title>
        <authorList>
            <person name="Amselem J."/>
            <person name="Cuomo C.A."/>
            <person name="van Kan J.A."/>
            <person name="Viaud M."/>
            <person name="Benito E.P."/>
            <person name="Couloux A."/>
            <person name="Coutinho P.M."/>
            <person name="de Vries R.P."/>
            <person name="Dyer P.S."/>
            <person name="Fillinger S."/>
            <person name="Fournier E."/>
            <person name="Gout L."/>
            <person name="Hahn M."/>
            <person name="Kohn L."/>
            <person name="Lapalu N."/>
            <person name="Plummer K.M."/>
            <person name="Pradier J.M."/>
            <person name="Quevillon E."/>
            <person name="Sharon A."/>
            <person name="Simon A."/>
            <person name="ten Have A."/>
            <person name="Tudzynski B."/>
            <person name="Tudzynski P."/>
            <person name="Wincker P."/>
            <person name="Andrew M."/>
            <person name="Anthouard V."/>
            <person name="Beever R.E."/>
            <person name="Beffa R."/>
            <person name="Benoit I."/>
            <person name="Bouzid O."/>
            <person name="Brault B."/>
            <person name="Chen Z."/>
            <person name="Choquer M."/>
            <person name="Collemare J."/>
            <person name="Cotton P."/>
            <person name="Danchin E.G."/>
            <person name="Da Silva C."/>
            <person name="Gautier A."/>
            <person name="Giraud C."/>
            <person name="Giraud T."/>
            <person name="Gonzalez C."/>
            <person name="Grossetete S."/>
            <person name="Guldener U."/>
            <person name="Henrissat B."/>
            <person name="Howlett B.J."/>
            <person name="Kodira C."/>
            <person name="Kretschmer M."/>
            <person name="Lappartient A."/>
            <person name="Leroch M."/>
            <person name="Levis C."/>
            <person name="Mauceli E."/>
            <person name="Neuveglise C."/>
            <person name="Oeser B."/>
            <person name="Pearson M."/>
            <person name="Poulain J."/>
            <person name="Poussereau N."/>
            <person name="Quesneville H."/>
            <person name="Rascle C."/>
            <person name="Schumacher J."/>
            <person name="Segurens B."/>
            <person name="Sexton A."/>
            <person name="Silva E."/>
            <person name="Sirven C."/>
            <person name="Soanes D.M."/>
            <person name="Talbot N.J."/>
            <person name="Templeton M."/>
            <person name="Yandava C."/>
            <person name="Yarden O."/>
            <person name="Zeng Q."/>
            <person name="Rollins J.A."/>
            <person name="Lebrun M.H."/>
            <person name="Dickman M."/>
        </authorList>
    </citation>
    <scope>NUCLEOTIDE SEQUENCE [LARGE SCALE GENOMIC DNA]</scope>
    <source>
        <strain evidence="2 3">B05.10</strain>
    </source>
</reference>
<dbReference type="GeneID" id="5429250"/>
<dbReference type="SUPFAM" id="SSF52540">
    <property type="entry name" value="P-loop containing nucleoside triphosphate hydrolases"/>
    <property type="match status" value="1"/>
</dbReference>
<dbReference type="EMBL" id="CP009812">
    <property type="protein sequence ID" value="ATZ52405.1"/>
    <property type="molecule type" value="Genomic_DNA"/>
</dbReference>
<feature type="region of interest" description="Disordered" evidence="1">
    <location>
        <begin position="513"/>
        <end position="609"/>
    </location>
</feature>
<evidence type="ECO:0000313" key="3">
    <source>
        <dbReference type="Proteomes" id="UP000001798"/>
    </source>
</evidence>
<feature type="compositionally biased region" description="Polar residues" evidence="1">
    <location>
        <begin position="587"/>
        <end position="606"/>
    </location>
</feature>
<dbReference type="VEuPathDB" id="FungiDB:Bcin08g01400"/>
<reference evidence="2 3" key="3">
    <citation type="journal article" date="2017" name="Mol. Plant Pathol.">
        <title>A gapless genome sequence of the fungus Botrytis cinerea.</title>
        <authorList>
            <person name="Van Kan J.A."/>
            <person name="Stassen J.H."/>
            <person name="Mosbach A."/>
            <person name="Van Der Lee T.A."/>
            <person name="Faino L."/>
            <person name="Farmer A.D."/>
            <person name="Papasotiriou D.G."/>
            <person name="Zhou S."/>
            <person name="Seidl M.F."/>
            <person name="Cottam E."/>
            <person name="Edel D."/>
            <person name="Hahn M."/>
            <person name="Schwartz D.C."/>
            <person name="Dietrich R.A."/>
            <person name="Widdison S."/>
            <person name="Scalliet G."/>
        </authorList>
    </citation>
    <scope>NUCLEOTIDE SEQUENCE [LARGE SCALE GENOMIC DNA]</scope>
    <source>
        <strain evidence="2 3">B05.10</strain>
    </source>
</reference>
<reference evidence="2 3" key="2">
    <citation type="journal article" date="2012" name="Eukaryot. Cell">
        <title>Genome update of Botrytis cinerea strains B05.10 and T4.</title>
        <authorList>
            <person name="Staats M."/>
            <person name="van Kan J.A."/>
        </authorList>
    </citation>
    <scope>NUCLEOTIDE SEQUENCE [LARGE SCALE GENOMIC DNA]</scope>
    <source>
        <strain evidence="2 3">B05.10</strain>
    </source>
</reference>